<dbReference type="EMBL" id="JNHM01000013">
    <property type="protein sequence ID" value="KDS55266.1"/>
    <property type="molecule type" value="Genomic_DNA"/>
</dbReference>
<dbReference type="RefSeq" id="WP_005839191.1">
    <property type="nucleotide sequence ID" value="NZ_JNHM01000013.1"/>
</dbReference>
<evidence type="ECO:0000313" key="2">
    <source>
        <dbReference type="Proteomes" id="UP000027661"/>
    </source>
</evidence>
<proteinExistence type="predicted"/>
<dbReference type="AlphaFoldDB" id="A0A069SKX4"/>
<reference evidence="1 2" key="1">
    <citation type="submission" date="2014-04" db="EMBL/GenBank/DDBJ databases">
        <authorList>
            <person name="Sears C."/>
            <person name="Carroll K."/>
            <person name="Sack B.R."/>
            <person name="Qadri F."/>
            <person name="Myers L.L."/>
            <person name="Chung G.-T."/>
            <person name="Escheverria P."/>
            <person name="Fraser C.M."/>
            <person name="Sadzewicz L."/>
            <person name="Shefchek K.A."/>
            <person name="Tallon L."/>
            <person name="Das S.P."/>
            <person name="Daugherty S."/>
            <person name="Mongodin E.F."/>
        </authorList>
    </citation>
    <scope>NUCLEOTIDE SEQUENCE [LARGE SCALE GENOMIC DNA]</scope>
    <source>
        <strain evidence="1 2">3975 RP4</strain>
    </source>
</reference>
<dbReference type="PATRIC" id="fig|1339352.3.peg.1228"/>
<sequence>MSTEEEYKELSAKLRYGLELAEQRLIEETARREGTLCYGRPDGKVVRISATELLKLRQSGGNNAASVAVCTCSEMESGWNR</sequence>
<name>A0A069SKX4_PHOVU</name>
<comment type="caution">
    <text evidence="1">The sequence shown here is derived from an EMBL/GenBank/DDBJ whole genome shotgun (WGS) entry which is preliminary data.</text>
</comment>
<protein>
    <submittedName>
        <fullName evidence="1">Uncharacterized protein</fullName>
    </submittedName>
</protein>
<dbReference type="GeneID" id="23318918"/>
<organism evidence="1 2">
    <name type="scientific">Phocaeicola vulgatus str. 3975 RP4</name>
    <dbReference type="NCBI Taxonomy" id="1339352"/>
    <lineage>
        <taxon>Bacteria</taxon>
        <taxon>Pseudomonadati</taxon>
        <taxon>Bacteroidota</taxon>
        <taxon>Bacteroidia</taxon>
        <taxon>Bacteroidales</taxon>
        <taxon>Bacteroidaceae</taxon>
        <taxon>Phocaeicola</taxon>
    </lineage>
</organism>
<evidence type="ECO:0000313" key="1">
    <source>
        <dbReference type="EMBL" id="KDS55266.1"/>
    </source>
</evidence>
<accession>A0A069SKX4</accession>
<dbReference type="Proteomes" id="UP000027661">
    <property type="component" value="Unassembled WGS sequence"/>
</dbReference>
<gene>
    <name evidence="1" type="ORF">M099_1266</name>
</gene>